<protein>
    <submittedName>
        <fullName evidence="3">Uncharacterized protein</fullName>
    </submittedName>
</protein>
<accession>A0ABR4AT59</accession>
<evidence type="ECO:0000256" key="2">
    <source>
        <dbReference type="ARBA" id="ARBA00022840"/>
    </source>
</evidence>
<dbReference type="PANTHER" id="PTHR14187">
    <property type="entry name" value="ALPHA KINASE/ELONGATION FACTOR 2 KINASE"/>
    <property type="match status" value="1"/>
</dbReference>
<dbReference type="CDD" id="cd10170">
    <property type="entry name" value="ASKHA_NBD_HSP70"/>
    <property type="match status" value="1"/>
</dbReference>
<sequence>MSRRTRDGSVAPSVFSMENEPSDRTILVAVDFGTTYSGLAWAQTRRPDHQTTIASWPYANSRGLEGRTSDKVPTELRYKDQGYEWGFQIDDEGPRHQWFKLELDPSQSNVISDIARQFPARNALPPGYNADVKKLVTDYLTALREHAERFLQLKLPQAALRSTAIEYIITAPAVWSDAAQAKTRECAERAGMGRGDRLQIISEPEAAAIYTLDALDPHNVKIGDTFVLCDAGGGTVDLISYTVSALKPMLSVDEAASGTGSLCGSTYLNRIFEQYVIARFGENDGWDDEVIEDASKRFEELTKRRFTGNPDETFSIPVPGLMDNAKQGVQRGKFIINGDEIAQIFKPVLKEIIKLVRGQIAATSRDVKAVLLVGGFGESVYLRESLRRALGSDIEILVPANSWTAVVRGALMKGLARTNPSLNQLQVHSRRARKHYGSEWSIAYDSNIHSRSRRRWSNYHGSYRITVMHWYIKKGEPVREEETTSFHYYIHNLVSEGPPQRLSVPIAASIDPENTGAPMYWSDGVKELVKLKTDLSFIPEESIDRRTGEDGELYYNCSYDVEMTNYSASTKYQVVYKGVRYNSVEAEYI</sequence>
<dbReference type="Gene3D" id="3.30.420.40">
    <property type="match status" value="2"/>
</dbReference>
<dbReference type="EMBL" id="JBHFEH010000081">
    <property type="protein sequence ID" value="KAL2048761.1"/>
    <property type="molecule type" value="Genomic_DNA"/>
</dbReference>
<dbReference type="PRINTS" id="PR00301">
    <property type="entry name" value="HEATSHOCK70"/>
</dbReference>
<keyword evidence="4" id="KW-1185">Reference proteome</keyword>
<name>A0ABR4AT59_9LECA</name>
<dbReference type="PANTHER" id="PTHR14187:SF82">
    <property type="entry name" value="FAMILY CHAPERONE, PUTATIVE (AFU_ORTHOLOGUE AFUA_7G08575)-RELATED"/>
    <property type="match status" value="1"/>
</dbReference>
<comment type="caution">
    <text evidence="3">The sequence shown here is derived from an EMBL/GenBank/DDBJ whole genome shotgun (WGS) entry which is preliminary data.</text>
</comment>
<dbReference type="InterPro" id="IPR043129">
    <property type="entry name" value="ATPase_NBD"/>
</dbReference>
<evidence type="ECO:0000256" key="1">
    <source>
        <dbReference type="ARBA" id="ARBA00022741"/>
    </source>
</evidence>
<dbReference type="InterPro" id="IPR013126">
    <property type="entry name" value="Hsp_70_fam"/>
</dbReference>
<evidence type="ECO:0000313" key="4">
    <source>
        <dbReference type="Proteomes" id="UP001590951"/>
    </source>
</evidence>
<dbReference type="Proteomes" id="UP001590951">
    <property type="component" value="Unassembled WGS sequence"/>
</dbReference>
<organism evidence="3 4">
    <name type="scientific">Lepraria finkii</name>
    <dbReference type="NCBI Taxonomy" id="1340010"/>
    <lineage>
        <taxon>Eukaryota</taxon>
        <taxon>Fungi</taxon>
        <taxon>Dikarya</taxon>
        <taxon>Ascomycota</taxon>
        <taxon>Pezizomycotina</taxon>
        <taxon>Lecanoromycetes</taxon>
        <taxon>OSLEUM clade</taxon>
        <taxon>Lecanoromycetidae</taxon>
        <taxon>Lecanorales</taxon>
        <taxon>Lecanorineae</taxon>
        <taxon>Stereocaulaceae</taxon>
        <taxon>Lepraria</taxon>
    </lineage>
</organism>
<dbReference type="Gene3D" id="3.90.640.10">
    <property type="entry name" value="Actin, Chain A, domain 4"/>
    <property type="match status" value="1"/>
</dbReference>
<reference evidence="3 4" key="1">
    <citation type="submission" date="2024-09" db="EMBL/GenBank/DDBJ databases">
        <title>Rethinking Asexuality: The Enigmatic Case of Functional Sexual Genes in Lepraria (Stereocaulaceae).</title>
        <authorList>
            <person name="Doellman M."/>
            <person name="Sun Y."/>
            <person name="Barcenas-Pena A."/>
            <person name="Lumbsch H.T."/>
            <person name="Grewe F."/>
        </authorList>
    </citation>
    <scope>NUCLEOTIDE SEQUENCE [LARGE SCALE GENOMIC DNA]</scope>
    <source>
        <strain evidence="3 4">Grewe 0041</strain>
    </source>
</reference>
<evidence type="ECO:0000313" key="3">
    <source>
        <dbReference type="EMBL" id="KAL2048761.1"/>
    </source>
</evidence>
<gene>
    <name evidence="3" type="ORF">ABVK25_011013</name>
</gene>
<dbReference type="Pfam" id="PF00012">
    <property type="entry name" value="HSP70"/>
    <property type="match status" value="1"/>
</dbReference>
<proteinExistence type="predicted"/>
<dbReference type="SUPFAM" id="SSF53067">
    <property type="entry name" value="Actin-like ATPase domain"/>
    <property type="match status" value="2"/>
</dbReference>
<keyword evidence="2" id="KW-0067">ATP-binding</keyword>
<keyword evidence="1" id="KW-0547">Nucleotide-binding</keyword>